<evidence type="ECO:0000256" key="8">
    <source>
        <dbReference type="ARBA" id="ARBA00023204"/>
    </source>
</evidence>
<dbReference type="Gene3D" id="3.60.10.10">
    <property type="entry name" value="Endonuclease/exonuclease/phosphatase"/>
    <property type="match status" value="1"/>
</dbReference>
<reference evidence="10" key="1">
    <citation type="submission" date="2021-01" db="EMBL/GenBank/DDBJ databases">
        <title>Whole genome shotgun sequence of Virgisporangium aliadipatigenens NBRC 105644.</title>
        <authorList>
            <person name="Komaki H."/>
            <person name="Tamura T."/>
        </authorList>
    </citation>
    <scope>NUCLEOTIDE SEQUENCE</scope>
    <source>
        <strain evidence="10">NBRC 105644</strain>
    </source>
</reference>
<keyword evidence="3" id="KW-0540">Nuclease</keyword>
<evidence type="ECO:0000256" key="3">
    <source>
        <dbReference type="ARBA" id="ARBA00022722"/>
    </source>
</evidence>
<name>A0A8J3YSS8_9ACTN</name>
<organism evidence="10 11">
    <name type="scientific">Virgisporangium aliadipatigenens</name>
    <dbReference type="NCBI Taxonomy" id="741659"/>
    <lineage>
        <taxon>Bacteria</taxon>
        <taxon>Bacillati</taxon>
        <taxon>Actinomycetota</taxon>
        <taxon>Actinomycetes</taxon>
        <taxon>Micromonosporales</taxon>
        <taxon>Micromonosporaceae</taxon>
        <taxon>Virgisporangium</taxon>
    </lineage>
</organism>
<evidence type="ECO:0000256" key="2">
    <source>
        <dbReference type="ARBA" id="ARBA00001946"/>
    </source>
</evidence>
<evidence type="ECO:0000313" key="11">
    <source>
        <dbReference type="Proteomes" id="UP000619260"/>
    </source>
</evidence>
<dbReference type="InterPro" id="IPR036691">
    <property type="entry name" value="Endo/exonu/phosph_ase_sf"/>
</dbReference>
<dbReference type="Proteomes" id="UP000619260">
    <property type="component" value="Unassembled WGS sequence"/>
</dbReference>
<keyword evidence="5" id="KW-0227">DNA damage</keyword>
<comment type="caution">
    <text evidence="10">The sequence shown here is derived from an EMBL/GenBank/DDBJ whole genome shotgun (WGS) entry which is preliminary data.</text>
</comment>
<protein>
    <recommendedName>
        <fullName evidence="9">Endonuclease/exonuclease/phosphatase domain-containing protein</fullName>
    </recommendedName>
</protein>
<sequence>MHKIRIMSYNIHQSKDDLRALASVIRSEAPDLILVQEAPRRFRWRAKHARLARDWGMTYAGGGLWALGNSGFTTLRLRVHESWHTQFPLTPGRHMRGAVFLRLSVGRTRFVAVGTHLSLDATERASQGRLLKEQLRDIEEPVVVCGDFNEDAGGSGWRTIVDGLVDAAEAKDCAGSHTFPCRAPDRRIDGIFVDERFNVEDFRVVDTPESRRASDHFPLVADLTLPE</sequence>
<dbReference type="EMBL" id="BOPF01000031">
    <property type="protein sequence ID" value="GIJ49822.1"/>
    <property type="molecule type" value="Genomic_DNA"/>
</dbReference>
<dbReference type="Pfam" id="PF03372">
    <property type="entry name" value="Exo_endo_phos"/>
    <property type="match status" value="1"/>
</dbReference>
<dbReference type="InterPro" id="IPR005135">
    <property type="entry name" value="Endo/exonuclease/phosphatase"/>
</dbReference>
<dbReference type="InterPro" id="IPR051547">
    <property type="entry name" value="TDP2-like"/>
</dbReference>
<evidence type="ECO:0000259" key="9">
    <source>
        <dbReference type="Pfam" id="PF03372"/>
    </source>
</evidence>
<keyword evidence="4" id="KW-0479">Metal-binding</keyword>
<dbReference type="GO" id="GO:0046872">
    <property type="term" value="F:metal ion binding"/>
    <property type="evidence" value="ECO:0007669"/>
    <property type="project" value="UniProtKB-KW"/>
</dbReference>
<evidence type="ECO:0000256" key="7">
    <source>
        <dbReference type="ARBA" id="ARBA00022842"/>
    </source>
</evidence>
<evidence type="ECO:0000313" key="10">
    <source>
        <dbReference type="EMBL" id="GIJ49822.1"/>
    </source>
</evidence>
<comment type="cofactor">
    <cofactor evidence="2">
        <name>Mg(2+)</name>
        <dbReference type="ChEBI" id="CHEBI:18420"/>
    </cofactor>
</comment>
<feature type="domain" description="Endonuclease/exonuclease/phosphatase" evidence="9">
    <location>
        <begin position="7"/>
        <end position="216"/>
    </location>
</feature>
<keyword evidence="7" id="KW-0460">Magnesium</keyword>
<dbReference type="PANTHER" id="PTHR15822:SF4">
    <property type="entry name" value="TYROSYL-DNA PHOSPHODIESTERASE 2"/>
    <property type="match status" value="1"/>
</dbReference>
<evidence type="ECO:0000256" key="1">
    <source>
        <dbReference type="ARBA" id="ARBA00001936"/>
    </source>
</evidence>
<dbReference type="SUPFAM" id="SSF56219">
    <property type="entry name" value="DNase I-like"/>
    <property type="match status" value="1"/>
</dbReference>
<dbReference type="GO" id="GO:0016787">
    <property type="term" value="F:hydrolase activity"/>
    <property type="evidence" value="ECO:0007669"/>
    <property type="project" value="UniProtKB-KW"/>
</dbReference>
<gene>
    <name evidence="10" type="ORF">Val02_67080</name>
</gene>
<keyword evidence="11" id="KW-1185">Reference proteome</keyword>
<dbReference type="GO" id="GO:0006281">
    <property type="term" value="P:DNA repair"/>
    <property type="evidence" value="ECO:0007669"/>
    <property type="project" value="UniProtKB-KW"/>
</dbReference>
<evidence type="ECO:0000256" key="6">
    <source>
        <dbReference type="ARBA" id="ARBA00022801"/>
    </source>
</evidence>
<evidence type="ECO:0000256" key="5">
    <source>
        <dbReference type="ARBA" id="ARBA00022763"/>
    </source>
</evidence>
<dbReference type="GO" id="GO:0004518">
    <property type="term" value="F:nuclease activity"/>
    <property type="evidence" value="ECO:0007669"/>
    <property type="project" value="UniProtKB-KW"/>
</dbReference>
<dbReference type="AlphaFoldDB" id="A0A8J3YSS8"/>
<proteinExistence type="predicted"/>
<keyword evidence="6" id="KW-0378">Hydrolase</keyword>
<accession>A0A8J3YSS8</accession>
<evidence type="ECO:0000256" key="4">
    <source>
        <dbReference type="ARBA" id="ARBA00022723"/>
    </source>
</evidence>
<keyword evidence="8" id="KW-0234">DNA repair</keyword>
<comment type="cofactor">
    <cofactor evidence="1">
        <name>Mn(2+)</name>
        <dbReference type="ChEBI" id="CHEBI:29035"/>
    </cofactor>
</comment>
<dbReference type="PANTHER" id="PTHR15822">
    <property type="entry name" value="TRAF AND TNF RECEPTOR-ASSOCIATED PROTEIN"/>
    <property type="match status" value="1"/>
</dbReference>